<dbReference type="PANTHER" id="PTHR46479:SF1">
    <property type="entry name" value="BIOGENESIS OF LYSOSOME-RELATED ORGANELLES COMPLEX 1 SUBUNIT 2"/>
    <property type="match status" value="1"/>
</dbReference>
<feature type="region of interest" description="Disordered" evidence="2">
    <location>
        <begin position="1"/>
        <end position="51"/>
    </location>
</feature>
<proteinExistence type="inferred from homology"/>
<dbReference type="OrthoDB" id="244061at2759"/>
<dbReference type="GO" id="GO:0016197">
    <property type="term" value="P:endosomal transport"/>
    <property type="evidence" value="ECO:0007669"/>
    <property type="project" value="TreeGrafter"/>
</dbReference>
<dbReference type="EMBL" id="REGN01009299">
    <property type="protein sequence ID" value="RNA01504.1"/>
    <property type="molecule type" value="Genomic_DNA"/>
</dbReference>
<evidence type="ECO:0000313" key="4">
    <source>
        <dbReference type="Proteomes" id="UP000276133"/>
    </source>
</evidence>
<dbReference type="GO" id="GO:0099078">
    <property type="term" value="C:BORC complex"/>
    <property type="evidence" value="ECO:0007669"/>
    <property type="project" value="TreeGrafter"/>
</dbReference>
<dbReference type="GO" id="GO:0032418">
    <property type="term" value="P:lysosome localization"/>
    <property type="evidence" value="ECO:0007669"/>
    <property type="project" value="TreeGrafter"/>
</dbReference>
<dbReference type="Pfam" id="PF10046">
    <property type="entry name" value="BLOC1_2"/>
    <property type="match status" value="1"/>
</dbReference>
<accession>A0A3M7PR60</accession>
<comment type="caution">
    <text evidence="3">The sequence shown here is derived from an EMBL/GenBank/DDBJ whole genome shotgun (WGS) entry which is preliminary data.</text>
</comment>
<gene>
    <name evidence="3" type="ORF">BpHYR1_049049</name>
</gene>
<dbReference type="AlphaFoldDB" id="A0A3M7PR60"/>
<organism evidence="3 4">
    <name type="scientific">Brachionus plicatilis</name>
    <name type="common">Marine rotifer</name>
    <name type="synonym">Brachionus muelleri</name>
    <dbReference type="NCBI Taxonomy" id="10195"/>
    <lineage>
        <taxon>Eukaryota</taxon>
        <taxon>Metazoa</taxon>
        <taxon>Spiralia</taxon>
        <taxon>Gnathifera</taxon>
        <taxon>Rotifera</taxon>
        <taxon>Eurotatoria</taxon>
        <taxon>Monogononta</taxon>
        <taxon>Pseudotrocha</taxon>
        <taxon>Ploima</taxon>
        <taxon>Brachionidae</taxon>
        <taxon>Brachionus</taxon>
    </lineage>
</organism>
<dbReference type="GO" id="GO:0000930">
    <property type="term" value="C:gamma-tubulin complex"/>
    <property type="evidence" value="ECO:0007669"/>
    <property type="project" value="TreeGrafter"/>
</dbReference>
<dbReference type="InterPro" id="IPR019269">
    <property type="entry name" value="BLOC1_su2"/>
</dbReference>
<evidence type="ECO:0000256" key="2">
    <source>
        <dbReference type="SAM" id="MobiDB-lite"/>
    </source>
</evidence>
<dbReference type="Proteomes" id="UP000276133">
    <property type="component" value="Unassembled WGS sequence"/>
</dbReference>
<name>A0A3M7PR60_BRAPC</name>
<reference evidence="3 4" key="1">
    <citation type="journal article" date="2018" name="Sci. Rep.">
        <title>Genomic signatures of local adaptation to the degree of environmental predictability in rotifers.</title>
        <authorList>
            <person name="Franch-Gras L."/>
            <person name="Hahn C."/>
            <person name="Garcia-Roger E.M."/>
            <person name="Carmona M.J."/>
            <person name="Serra M."/>
            <person name="Gomez A."/>
        </authorList>
    </citation>
    <scope>NUCLEOTIDE SEQUENCE [LARGE SCALE GENOMIC DNA]</scope>
    <source>
        <strain evidence="3">HYR1</strain>
    </source>
</reference>
<dbReference type="STRING" id="10195.A0A3M7PR60"/>
<keyword evidence="4" id="KW-1185">Reference proteome</keyword>
<dbReference type="GO" id="GO:0031083">
    <property type="term" value="C:BLOC-1 complex"/>
    <property type="evidence" value="ECO:0007669"/>
    <property type="project" value="TreeGrafter"/>
</dbReference>
<feature type="compositionally biased region" description="Basic and acidic residues" evidence="2">
    <location>
        <begin position="10"/>
        <end position="20"/>
    </location>
</feature>
<dbReference type="PANTHER" id="PTHR46479">
    <property type="entry name" value="BIOGENESIS OF LYSOSOME-RELATED ORGANELLES COMPLEX 1 SUBUNIT 2"/>
    <property type="match status" value="1"/>
</dbReference>
<dbReference type="GO" id="GO:0043015">
    <property type="term" value="F:gamma-tubulin binding"/>
    <property type="evidence" value="ECO:0007669"/>
    <property type="project" value="TreeGrafter"/>
</dbReference>
<protein>
    <submittedName>
        <fullName evidence="3">Biogenesis of lysosome-related organelles complex 1 subunit 2</fullName>
    </submittedName>
</protein>
<sequence>MSEINDNEVADAKEPAKAAENELNILPNKDEAHIPSSSNTSFSSSQDPSLKNSNKVLEQLSKDMLKSTGDYIKEEIDMCVSDYKLLTQMNNTVCEKYKNLTKFTSNISSEMEKLNESCTTLMPLLSQIDEVERCVSDLEQSANKLDNYSKRLEAKFKQFCEKNYK</sequence>
<comment type="similarity">
    <text evidence="1">Belongs to the BLOC1S2 family.</text>
</comment>
<evidence type="ECO:0000256" key="1">
    <source>
        <dbReference type="ARBA" id="ARBA00008468"/>
    </source>
</evidence>
<feature type="compositionally biased region" description="Low complexity" evidence="2">
    <location>
        <begin position="36"/>
        <end position="49"/>
    </location>
</feature>
<evidence type="ECO:0000313" key="3">
    <source>
        <dbReference type="EMBL" id="RNA01504.1"/>
    </source>
</evidence>